<keyword evidence="2" id="KW-1185">Reference proteome</keyword>
<organism evidence="1 2">
    <name type="scientific">Cutaneotrichosporon oleaginosum</name>
    <dbReference type="NCBI Taxonomy" id="879819"/>
    <lineage>
        <taxon>Eukaryota</taxon>
        <taxon>Fungi</taxon>
        <taxon>Dikarya</taxon>
        <taxon>Basidiomycota</taxon>
        <taxon>Agaricomycotina</taxon>
        <taxon>Tremellomycetes</taxon>
        <taxon>Trichosporonales</taxon>
        <taxon>Trichosporonaceae</taxon>
        <taxon>Cutaneotrichosporon</taxon>
    </lineage>
</organism>
<evidence type="ECO:0000313" key="1">
    <source>
        <dbReference type="EMBL" id="KLT43031.1"/>
    </source>
</evidence>
<sequence>MILDDPYTEPEYVDRRPGGDERVRRIFRWRAELPRGTTTPSPARRMLFSPMAKQHEDSIHTPTPNSWSRINSPGVSVKAKTHEDFLKTPKPAATHRTEVFDTTVTYVLSKRRAYVTSFRLPHGTIFRDDIENSYRMIQDLAERSSRLYDALSPFEEHDDARLLTAQLGKEIDKWVAHKFSLELAMATIAQAETSGHPPIIGDFMDLQAYKRNVAKVERAPLELALRIAQHRPSTSHPFISYTQLNKVAEIIAAAEGLVLELALMGMDEAPASGSSQVGDGDSFSDDSGKKHSLLQRLLGFGWGN</sequence>
<dbReference type="Proteomes" id="UP000053611">
    <property type="component" value="Unassembled WGS sequence"/>
</dbReference>
<dbReference type="RefSeq" id="XP_018279522.1">
    <property type="nucleotide sequence ID" value="XM_018425328.1"/>
</dbReference>
<protein>
    <submittedName>
        <fullName evidence="1">Uncharacterized protein</fullName>
    </submittedName>
</protein>
<accession>A0A0J0XPJ2</accession>
<dbReference type="AlphaFoldDB" id="A0A0J0XPJ2"/>
<gene>
    <name evidence="1" type="ORF">CC85DRAFT_301816</name>
</gene>
<name>A0A0J0XPJ2_9TREE</name>
<evidence type="ECO:0000313" key="2">
    <source>
        <dbReference type="Proteomes" id="UP000053611"/>
    </source>
</evidence>
<dbReference type="EMBL" id="KQ087199">
    <property type="protein sequence ID" value="KLT43031.1"/>
    <property type="molecule type" value="Genomic_DNA"/>
</dbReference>
<dbReference type="GeneID" id="28985931"/>
<reference evidence="1 2" key="1">
    <citation type="submission" date="2015-03" db="EMBL/GenBank/DDBJ databases">
        <title>Genomics and transcriptomics of the oil-accumulating basidiomycete yeast T. oleaginosus allow insights into substrate utilization and the diverse evolutionary trajectories of mating systems in fungi.</title>
        <authorList>
            <consortium name="DOE Joint Genome Institute"/>
            <person name="Kourist R."/>
            <person name="Kracht O."/>
            <person name="Bracharz F."/>
            <person name="Lipzen A."/>
            <person name="Nolan M."/>
            <person name="Ohm R."/>
            <person name="Grigoriev I."/>
            <person name="Sun S."/>
            <person name="Heitman J."/>
            <person name="Bruck T."/>
            <person name="Nowrousian M."/>
        </authorList>
    </citation>
    <scope>NUCLEOTIDE SEQUENCE [LARGE SCALE GENOMIC DNA]</scope>
    <source>
        <strain evidence="1 2">IBC0246</strain>
    </source>
</reference>
<proteinExistence type="predicted"/>